<name>A0A327RGN8_9FLAO</name>
<keyword evidence="1" id="KW-0812">Transmembrane</keyword>
<feature type="transmembrane region" description="Helical" evidence="1">
    <location>
        <begin position="114"/>
        <end position="132"/>
    </location>
</feature>
<dbReference type="Proteomes" id="UP000248703">
    <property type="component" value="Unassembled WGS sequence"/>
</dbReference>
<keyword evidence="1" id="KW-1133">Transmembrane helix</keyword>
<organism evidence="2 3">
    <name type="scientific">Olleya aquimaris</name>
    <dbReference type="NCBI Taxonomy" id="639310"/>
    <lineage>
        <taxon>Bacteria</taxon>
        <taxon>Pseudomonadati</taxon>
        <taxon>Bacteroidota</taxon>
        <taxon>Flavobacteriia</taxon>
        <taxon>Flavobacteriales</taxon>
        <taxon>Flavobacteriaceae</taxon>
    </lineage>
</organism>
<proteinExistence type="predicted"/>
<keyword evidence="3" id="KW-1185">Reference proteome</keyword>
<gene>
    <name evidence="2" type="ORF">LY08_01483</name>
</gene>
<keyword evidence="1" id="KW-0472">Membrane</keyword>
<dbReference type="InterPro" id="IPR018723">
    <property type="entry name" value="DUF2254_membrane"/>
</dbReference>
<feature type="transmembrane region" description="Helical" evidence="1">
    <location>
        <begin position="20"/>
        <end position="40"/>
    </location>
</feature>
<feature type="transmembrane region" description="Helical" evidence="1">
    <location>
        <begin position="67"/>
        <end position="93"/>
    </location>
</feature>
<feature type="transmembrane region" description="Helical" evidence="1">
    <location>
        <begin position="144"/>
        <end position="164"/>
    </location>
</feature>
<evidence type="ECO:0000313" key="3">
    <source>
        <dbReference type="Proteomes" id="UP000248703"/>
    </source>
</evidence>
<comment type="caution">
    <text evidence="2">The sequence shown here is derived from an EMBL/GenBank/DDBJ whole genome shotgun (WGS) entry which is preliminary data.</text>
</comment>
<protein>
    <submittedName>
        <fullName evidence="2">Putative membrane protein</fullName>
    </submittedName>
</protein>
<evidence type="ECO:0000256" key="1">
    <source>
        <dbReference type="SAM" id="Phobius"/>
    </source>
</evidence>
<reference evidence="2 3" key="1">
    <citation type="submission" date="2018-06" db="EMBL/GenBank/DDBJ databases">
        <title>Genomic Encyclopedia of Archaeal and Bacterial Type Strains, Phase II (KMG-II): from individual species to whole genera.</title>
        <authorList>
            <person name="Goeker M."/>
        </authorList>
    </citation>
    <scope>NUCLEOTIDE SEQUENCE [LARGE SCALE GENOMIC DNA]</scope>
    <source>
        <strain evidence="2 3">DSM 24464</strain>
    </source>
</reference>
<dbReference type="RefSeq" id="WP_111659799.1">
    <property type="nucleotide sequence ID" value="NZ_QLLO01000004.1"/>
</dbReference>
<accession>A0A327RGN8</accession>
<sequence>MQKYVLWLVDYIKKLESKIAFYPTVFSVIGIVFAFIMYYAENNGISGYILKYFPALVINNTDTALNILTTFIAGLISIMVFSFSMVMILLSQASSNFSPRLLPGLISNRRHQKILGIYIASLLYCIFTLISIEPTGDSYQLPGFSVLFAIIFMITCLGAFIYFIHSMSQEIQVHNIMERIYADAKYRLEKLLNTEKENIDNLSFPDSDNWELITSNRSGFLQTINFDIISKIAQECDNRFEVVAIKGNFIHLDQVLYKVEKPLDKEQQELIEDAFLFSRDEIISDNYILAFKQLTEVAVKAMSPGINDPGTAIIAIDYLTELFSLRSSKSDESYVTKDNKALIKIHTVSFENLMYYCNSALRTYVKHDVIMVLKILDMFYYLINNVTYSAYQKIISTQIEVLLNDAKSSINNQNDLEVIKTKADAILNN</sequence>
<dbReference type="OrthoDB" id="2955631at2"/>
<evidence type="ECO:0000313" key="2">
    <source>
        <dbReference type="EMBL" id="RAJ15132.1"/>
    </source>
</evidence>
<dbReference type="EMBL" id="QLLO01000004">
    <property type="protein sequence ID" value="RAJ15132.1"/>
    <property type="molecule type" value="Genomic_DNA"/>
</dbReference>
<dbReference type="AlphaFoldDB" id="A0A327RGN8"/>
<dbReference type="Pfam" id="PF10011">
    <property type="entry name" value="DUF2254"/>
    <property type="match status" value="1"/>
</dbReference>